<evidence type="ECO:0000256" key="2">
    <source>
        <dbReference type="ARBA" id="ARBA00022630"/>
    </source>
</evidence>
<dbReference type="Proteomes" id="UP001302602">
    <property type="component" value="Unassembled WGS sequence"/>
</dbReference>
<evidence type="ECO:0000256" key="3">
    <source>
        <dbReference type="ARBA" id="ARBA00022827"/>
    </source>
</evidence>
<keyword evidence="3" id="KW-0274">FAD</keyword>
<organism evidence="5 6">
    <name type="scientific">Parathielavia appendiculata</name>
    <dbReference type="NCBI Taxonomy" id="2587402"/>
    <lineage>
        <taxon>Eukaryota</taxon>
        <taxon>Fungi</taxon>
        <taxon>Dikarya</taxon>
        <taxon>Ascomycota</taxon>
        <taxon>Pezizomycotina</taxon>
        <taxon>Sordariomycetes</taxon>
        <taxon>Sordariomycetidae</taxon>
        <taxon>Sordariales</taxon>
        <taxon>Chaetomiaceae</taxon>
        <taxon>Parathielavia</taxon>
    </lineage>
</organism>
<dbReference type="Gene3D" id="3.50.50.60">
    <property type="entry name" value="FAD/NAD(P)-binding domain"/>
    <property type="match status" value="1"/>
</dbReference>
<comment type="caution">
    <text evidence="5">The sequence shown here is derived from an EMBL/GenBank/DDBJ whole genome shotgun (WGS) entry which is preliminary data.</text>
</comment>
<dbReference type="EMBL" id="MU853270">
    <property type="protein sequence ID" value="KAK4118362.1"/>
    <property type="molecule type" value="Genomic_DNA"/>
</dbReference>
<keyword evidence="6" id="KW-1185">Reference proteome</keyword>
<name>A0AAN6TPS2_9PEZI</name>
<dbReference type="InterPro" id="IPR036188">
    <property type="entry name" value="FAD/NAD-bd_sf"/>
</dbReference>
<dbReference type="GO" id="GO:0008115">
    <property type="term" value="F:sarcosine oxidase activity"/>
    <property type="evidence" value="ECO:0007669"/>
    <property type="project" value="TreeGrafter"/>
</dbReference>
<dbReference type="RefSeq" id="XP_062642135.1">
    <property type="nucleotide sequence ID" value="XM_062789696.1"/>
</dbReference>
<gene>
    <name evidence="5" type="ORF">N657DRAFT_583736</name>
</gene>
<dbReference type="PANTHER" id="PTHR10961">
    <property type="entry name" value="PEROXISOMAL SARCOSINE OXIDASE"/>
    <property type="match status" value="1"/>
</dbReference>
<evidence type="ECO:0000313" key="5">
    <source>
        <dbReference type="EMBL" id="KAK4118362.1"/>
    </source>
</evidence>
<evidence type="ECO:0000256" key="1">
    <source>
        <dbReference type="ARBA" id="ARBA00001974"/>
    </source>
</evidence>
<evidence type="ECO:0000256" key="4">
    <source>
        <dbReference type="ARBA" id="ARBA00023002"/>
    </source>
</evidence>
<keyword evidence="2" id="KW-0285">Flavoprotein</keyword>
<dbReference type="SUPFAM" id="SSF51905">
    <property type="entry name" value="FAD/NAD(P)-binding domain"/>
    <property type="match status" value="1"/>
</dbReference>
<dbReference type="InterPro" id="IPR045170">
    <property type="entry name" value="MTOX"/>
</dbReference>
<sequence length="86" mass="9567">MVFDVIVVGAGIWGAASVDACKNAGRSVLWVYDDDDVERPTAASVDLARIVRAEYSDPAYRMLAKGCLEAFKTEPRYSMYFHQSGW</sequence>
<reference evidence="5" key="2">
    <citation type="submission" date="2023-05" db="EMBL/GenBank/DDBJ databases">
        <authorList>
            <consortium name="Lawrence Berkeley National Laboratory"/>
            <person name="Steindorff A."/>
            <person name="Hensen N."/>
            <person name="Bonometti L."/>
            <person name="Westerberg I."/>
            <person name="Brannstrom I.O."/>
            <person name="Guillou S."/>
            <person name="Cros-Aarteil S."/>
            <person name="Calhoun S."/>
            <person name="Haridas S."/>
            <person name="Kuo A."/>
            <person name="Mondo S."/>
            <person name="Pangilinan J."/>
            <person name="Riley R."/>
            <person name="Labutti K."/>
            <person name="Andreopoulos B."/>
            <person name="Lipzen A."/>
            <person name="Chen C."/>
            <person name="Yanf M."/>
            <person name="Daum C."/>
            <person name="Ng V."/>
            <person name="Clum A."/>
            <person name="Ohm R."/>
            <person name="Martin F."/>
            <person name="Silar P."/>
            <person name="Natvig D."/>
            <person name="Lalanne C."/>
            <person name="Gautier V."/>
            <person name="Ament-Velasquez S.L."/>
            <person name="Kruys A."/>
            <person name="Hutchinson M.I."/>
            <person name="Powell A.J."/>
            <person name="Barry K."/>
            <person name="Miller A.N."/>
            <person name="Grigoriev I.V."/>
            <person name="Debuchy R."/>
            <person name="Gladieux P."/>
            <person name="Thoren M.H."/>
            <person name="Johannesson H."/>
        </authorList>
    </citation>
    <scope>NUCLEOTIDE SEQUENCE</scope>
    <source>
        <strain evidence="5">CBS 731.68</strain>
    </source>
</reference>
<comment type="cofactor">
    <cofactor evidence="1">
        <name>FAD</name>
        <dbReference type="ChEBI" id="CHEBI:57692"/>
    </cofactor>
</comment>
<evidence type="ECO:0000313" key="6">
    <source>
        <dbReference type="Proteomes" id="UP001302602"/>
    </source>
</evidence>
<dbReference type="GeneID" id="87826466"/>
<accession>A0AAN6TPS2</accession>
<evidence type="ECO:0008006" key="7">
    <source>
        <dbReference type="Google" id="ProtNLM"/>
    </source>
</evidence>
<dbReference type="AlphaFoldDB" id="A0AAN6TPS2"/>
<proteinExistence type="predicted"/>
<protein>
    <recommendedName>
        <fullName evidence="7">FAD dependent oxidoreductase domain-containing protein</fullName>
    </recommendedName>
</protein>
<keyword evidence="4" id="KW-0560">Oxidoreductase</keyword>
<feature type="non-terminal residue" evidence="5">
    <location>
        <position position="86"/>
    </location>
</feature>
<reference evidence="5" key="1">
    <citation type="journal article" date="2023" name="Mol. Phylogenet. Evol.">
        <title>Genome-scale phylogeny and comparative genomics of the fungal order Sordariales.</title>
        <authorList>
            <person name="Hensen N."/>
            <person name="Bonometti L."/>
            <person name="Westerberg I."/>
            <person name="Brannstrom I.O."/>
            <person name="Guillou S."/>
            <person name="Cros-Aarteil S."/>
            <person name="Calhoun S."/>
            <person name="Haridas S."/>
            <person name="Kuo A."/>
            <person name="Mondo S."/>
            <person name="Pangilinan J."/>
            <person name="Riley R."/>
            <person name="LaButti K."/>
            <person name="Andreopoulos B."/>
            <person name="Lipzen A."/>
            <person name="Chen C."/>
            <person name="Yan M."/>
            <person name="Daum C."/>
            <person name="Ng V."/>
            <person name="Clum A."/>
            <person name="Steindorff A."/>
            <person name="Ohm R.A."/>
            <person name="Martin F."/>
            <person name="Silar P."/>
            <person name="Natvig D.O."/>
            <person name="Lalanne C."/>
            <person name="Gautier V."/>
            <person name="Ament-Velasquez S.L."/>
            <person name="Kruys A."/>
            <person name="Hutchinson M.I."/>
            <person name="Powell A.J."/>
            <person name="Barry K."/>
            <person name="Miller A.N."/>
            <person name="Grigoriev I.V."/>
            <person name="Debuchy R."/>
            <person name="Gladieux P."/>
            <person name="Hiltunen Thoren M."/>
            <person name="Johannesson H."/>
        </authorList>
    </citation>
    <scope>NUCLEOTIDE SEQUENCE</scope>
    <source>
        <strain evidence="5">CBS 731.68</strain>
    </source>
</reference>
<dbReference type="PANTHER" id="PTHR10961:SF7">
    <property type="entry name" value="FAD DEPENDENT OXIDOREDUCTASE DOMAIN-CONTAINING PROTEIN"/>
    <property type="match status" value="1"/>
</dbReference>
<dbReference type="GO" id="GO:0050660">
    <property type="term" value="F:flavin adenine dinucleotide binding"/>
    <property type="evidence" value="ECO:0007669"/>
    <property type="project" value="InterPro"/>
</dbReference>